<dbReference type="SUPFAM" id="SSF52540">
    <property type="entry name" value="P-loop containing nucleoside triphosphate hydrolases"/>
    <property type="match status" value="1"/>
</dbReference>
<sequence>MQIGELNRHWERVINTMNEALLVISQAGRILSVNRSFEEMTGYTADEVTGQPCTLLECQACEMAINNQGDGWCKLFDAGQSEMRRCRCTIRKKDGTFLPALKNASVLRDDDGTVLGAVETLTDLSELDRLDRKVEILSRQLDETNAFSGIIGSSDPMKVVFDIIEKAAVSDAPIIIFGESGTGKEMVARAIHEKGRRNNGPYVQLNCAALNESLLESELFGHVKGSFTGAFRDRMGRFESANGGDLFLDEIGDVPLSIQIKLLRVLETRQFERVGDNRPISTDVRIITATNRNLLELIDQKRFREDLYFRINVIPIHLPPLRDRRDDIPLLVNTFIKRLELHTGKPIRGLTREALNRFMDYSWPGNVREMKSALEYAFTVAGKDTIDSDHLPPHMLTKPRPAVSTAADPFAPPENDERRQLVEALQAAGGNQSQAARLLGINRVTVWNRMRKYGIQLKRDLKN</sequence>
<dbReference type="InterPro" id="IPR009057">
    <property type="entry name" value="Homeodomain-like_sf"/>
</dbReference>
<dbReference type="PROSITE" id="PS00675">
    <property type="entry name" value="SIGMA54_INTERACT_1"/>
    <property type="match status" value="1"/>
</dbReference>
<dbReference type="Pfam" id="PF13426">
    <property type="entry name" value="PAS_9"/>
    <property type="match status" value="1"/>
</dbReference>
<dbReference type="GO" id="GO:0005524">
    <property type="term" value="F:ATP binding"/>
    <property type="evidence" value="ECO:0007669"/>
    <property type="project" value="UniProtKB-KW"/>
</dbReference>
<accession>A0A5K7ZY23</accession>
<dbReference type="Proteomes" id="UP000425960">
    <property type="component" value="Chromosome"/>
</dbReference>
<dbReference type="Gene3D" id="1.10.10.60">
    <property type="entry name" value="Homeodomain-like"/>
    <property type="match status" value="1"/>
</dbReference>
<evidence type="ECO:0000256" key="2">
    <source>
        <dbReference type="ARBA" id="ARBA00022840"/>
    </source>
</evidence>
<dbReference type="PANTHER" id="PTHR32071">
    <property type="entry name" value="TRANSCRIPTIONAL REGULATORY PROTEIN"/>
    <property type="match status" value="1"/>
</dbReference>
<dbReference type="InterPro" id="IPR025662">
    <property type="entry name" value="Sigma_54_int_dom_ATP-bd_1"/>
</dbReference>
<dbReference type="InterPro" id="IPR000700">
    <property type="entry name" value="PAS-assoc_C"/>
</dbReference>
<feature type="domain" description="PAC" evidence="7">
    <location>
        <begin position="84"/>
        <end position="136"/>
    </location>
</feature>
<dbReference type="PROSITE" id="PS50045">
    <property type="entry name" value="SIGMA54_INTERACT_4"/>
    <property type="match status" value="1"/>
</dbReference>
<dbReference type="FunFam" id="3.40.50.300:FF:000006">
    <property type="entry name" value="DNA-binding transcriptional regulator NtrC"/>
    <property type="match status" value="1"/>
</dbReference>
<dbReference type="Pfam" id="PF25601">
    <property type="entry name" value="AAA_lid_14"/>
    <property type="match status" value="1"/>
</dbReference>
<dbReference type="AlphaFoldDB" id="A0A5K7ZY23"/>
<dbReference type="CDD" id="cd00130">
    <property type="entry name" value="PAS"/>
    <property type="match status" value="1"/>
</dbReference>
<gene>
    <name evidence="8" type="ORF">DSCO28_57330</name>
</gene>
<dbReference type="SUPFAM" id="SSF55785">
    <property type="entry name" value="PYP-like sensor domain (PAS domain)"/>
    <property type="match status" value="1"/>
</dbReference>
<evidence type="ECO:0000256" key="4">
    <source>
        <dbReference type="ARBA" id="ARBA00023163"/>
    </source>
</evidence>
<evidence type="ECO:0000256" key="3">
    <source>
        <dbReference type="ARBA" id="ARBA00023015"/>
    </source>
</evidence>
<keyword evidence="3" id="KW-0805">Transcription regulation</keyword>
<dbReference type="InterPro" id="IPR035965">
    <property type="entry name" value="PAS-like_dom_sf"/>
</dbReference>
<dbReference type="PROSITE" id="PS50113">
    <property type="entry name" value="PAC"/>
    <property type="match status" value="1"/>
</dbReference>
<protein>
    <recommendedName>
        <fullName evidence="10">Sigma-54-dependent Fis family transcriptional regulator</fullName>
    </recommendedName>
</protein>
<dbReference type="SMART" id="SM00091">
    <property type="entry name" value="PAS"/>
    <property type="match status" value="1"/>
</dbReference>
<dbReference type="SMART" id="SM00382">
    <property type="entry name" value="AAA"/>
    <property type="match status" value="1"/>
</dbReference>
<dbReference type="Gene3D" id="1.10.8.60">
    <property type="match status" value="1"/>
</dbReference>
<evidence type="ECO:0000313" key="8">
    <source>
        <dbReference type="EMBL" id="BBO85167.1"/>
    </source>
</evidence>
<evidence type="ECO:0000259" key="7">
    <source>
        <dbReference type="PROSITE" id="PS50113"/>
    </source>
</evidence>
<dbReference type="PANTHER" id="PTHR32071:SF57">
    <property type="entry name" value="C4-DICARBOXYLATE TRANSPORT TRANSCRIPTIONAL REGULATORY PROTEIN DCTD"/>
    <property type="match status" value="1"/>
</dbReference>
<dbReference type="InterPro" id="IPR003593">
    <property type="entry name" value="AAA+_ATPase"/>
</dbReference>
<evidence type="ECO:0000313" key="9">
    <source>
        <dbReference type="Proteomes" id="UP000425960"/>
    </source>
</evidence>
<feature type="domain" description="PAS" evidence="6">
    <location>
        <begin position="6"/>
        <end position="51"/>
    </location>
</feature>
<name>A0A5K7ZY23_9BACT</name>
<evidence type="ECO:0000259" key="5">
    <source>
        <dbReference type="PROSITE" id="PS50045"/>
    </source>
</evidence>
<keyword evidence="4" id="KW-0804">Transcription</keyword>
<dbReference type="CDD" id="cd00009">
    <property type="entry name" value="AAA"/>
    <property type="match status" value="1"/>
</dbReference>
<dbReference type="SMART" id="SM00086">
    <property type="entry name" value="PAC"/>
    <property type="match status" value="1"/>
</dbReference>
<feature type="domain" description="Sigma-54 factor interaction" evidence="5">
    <location>
        <begin position="150"/>
        <end position="379"/>
    </location>
</feature>
<dbReference type="InterPro" id="IPR000014">
    <property type="entry name" value="PAS"/>
</dbReference>
<dbReference type="InterPro" id="IPR027417">
    <property type="entry name" value="P-loop_NTPase"/>
</dbReference>
<dbReference type="KEGG" id="dov:DSCO28_57330"/>
<dbReference type="EMBL" id="AP021876">
    <property type="protein sequence ID" value="BBO85167.1"/>
    <property type="molecule type" value="Genomic_DNA"/>
</dbReference>
<evidence type="ECO:0008006" key="10">
    <source>
        <dbReference type="Google" id="ProtNLM"/>
    </source>
</evidence>
<dbReference type="Gene3D" id="3.30.450.20">
    <property type="entry name" value="PAS domain"/>
    <property type="match status" value="1"/>
</dbReference>
<dbReference type="RefSeq" id="WP_155324859.1">
    <property type="nucleotide sequence ID" value="NZ_AP021876.1"/>
</dbReference>
<dbReference type="NCBIfam" id="TIGR00229">
    <property type="entry name" value="sensory_box"/>
    <property type="match status" value="1"/>
</dbReference>
<keyword evidence="2" id="KW-0067">ATP-binding</keyword>
<dbReference type="InterPro" id="IPR002078">
    <property type="entry name" value="Sigma_54_int"/>
</dbReference>
<dbReference type="Gene3D" id="3.40.50.300">
    <property type="entry name" value="P-loop containing nucleotide triphosphate hydrolases"/>
    <property type="match status" value="1"/>
</dbReference>
<proteinExistence type="predicted"/>
<dbReference type="PRINTS" id="PR01590">
    <property type="entry name" value="HTHFIS"/>
</dbReference>
<dbReference type="InterPro" id="IPR001610">
    <property type="entry name" value="PAC"/>
</dbReference>
<dbReference type="InterPro" id="IPR002197">
    <property type="entry name" value="HTH_Fis"/>
</dbReference>
<keyword evidence="1" id="KW-0547">Nucleotide-binding</keyword>
<dbReference type="SUPFAM" id="SSF46689">
    <property type="entry name" value="Homeodomain-like"/>
    <property type="match status" value="1"/>
</dbReference>
<evidence type="ECO:0000256" key="1">
    <source>
        <dbReference type="ARBA" id="ARBA00022741"/>
    </source>
</evidence>
<dbReference type="Pfam" id="PF02954">
    <property type="entry name" value="HTH_8"/>
    <property type="match status" value="1"/>
</dbReference>
<evidence type="ECO:0000259" key="6">
    <source>
        <dbReference type="PROSITE" id="PS50112"/>
    </source>
</evidence>
<dbReference type="PROSITE" id="PS50112">
    <property type="entry name" value="PAS"/>
    <property type="match status" value="1"/>
</dbReference>
<dbReference type="Pfam" id="PF00158">
    <property type="entry name" value="Sigma54_activat"/>
    <property type="match status" value="1"/>
</dbReference>
<dbReference type="GO" id="GO:0043565">
    <property type="term" value="F:sequence-specific DNA binding"/>
    <property type="evidence" value="ECO:0007669"/>
    <property type="project" value="InterPro"/>
</dbReference>
<dbReference type="GO" id="GO:0006355">
    <property type="term" value="P:regulation of DNA-templated transcription"/>
    <property type="evidence" value="ECO:0007669"/>
    <property type="project" value="InterPro"/>
</dbReference>
<reference evidence="8 9" key="1">
    <citation type="submission" date="2019-11" db="EMBL/GenBank/DDBJ databases">
        <title>Comparative genomics of hydrocarbon-degrading Desulfosarcina strains.</title>
        <authorList>
            <person name="Watanabe M."/>
            <person name="Kojima H."/>
            <person name="Fukui M."/>
        </authorList>
    </citation>
    <scope>NUCLEOTIDE SEQUENCE [LARGE SCALE GENOMIC DNA]</scope>
    <source>
        <strain evidence="8 9">28bB2T</strain>
    </source>
</reference>
<dbReference type="InterPro" id="IPR058031">
    <property type="entry name" value="AAA_lid_NorR"/>
</dbReference>
<organism evidence="8 9">
    <name type="scientific">Desulfosarcina ovata subsp. sediminis</name>
    <dbReference type="NCBI Taxonomy" id="885957"/>
    <lineage>
        <taxon>Bacteria</taxon>
        <taxon>Pseudomonadati</taxon>
        <taxon>Thermodesulfobacteriota</taxon>
        <taxon>Desulfobacteria</taxon>
        <taxon>Desulfobacterales</taxon>
        <taxon>Desulfosarcinaceae</taxon>
        <taxon>Desulfosarcina</taxon>
    </lineage>
</organism>